<evidence type="ECO:0000313" key="9">
    <source>
        <dbReference type="EMBL" id="ABF43513.1"/>
    </source>
</evidence>
<keyword evidence="2" id="KW-1003">Cell membrane</keyword>
<dbReference type="EnsemblBacteria" id="ABF43513">
    <property type="protein sequence ID" value="ABF43513"/>
    <property type="gene ID" value="Acid345_4513"/>
</dbReference>
<protein>
    <recommendedName>
        <fullName evidence="8">ABC-2 type transporter transmembrane domain-containing protein</fullName>
    </recommendedName>
</protein>
<feature type="domain" description="ABC-2 type transporter transmembrane" evidence="8">
    <location>
        <begin position="19"/>
        <end position="402"/>
    </location>
</feature>
<gene>
    <name evidence="9" type="ordered locus">Acid345_4513</name>
</gene>
<dbReference type="GO" id="GO:0140359">
    <property type="term" value="F:ABC-type transporter activity"/>
    <property type="evidence" value="ECO:0007669"/>
    <property type="project" value="InterPro"/>
</dbReference>
<dbReference type="Proteomes" id="UP000002432">
    <property type="component" value="Chromosome"/>
</dbReference>
<evidence type="ECO:0000256" key="2">
    <source>
        <dbReference type="ARBA" id="ARBA00022475"/>
    </source>
</evidence>
<dbReference type="OrthoDB" id="9768837at2"/>
<proteinExistence type="predicted"/>
<evidence type="ECO:0000256" key="3">
    <source>
        <dbReference type="ARBA" id="ARBA00022692"/>
    </source>
</evidence>
<feature type="compositionally biased region" description="Polar residues" evidence="6">
    <location>
        <begin position="93"/>
        <end position="104"/>
    </location>
</feature>
<dbReference type="eggNOG" id="COG1668">
    <property type="taxonomic scope" value="Bacteria"/>
</dbReference>
<feature type="transmembrane region" description="Helical" evidence="7">
    <location>
        <begin position="297"/>
        <end position="318"/>
    </location>
</feature>
<reference evidence="9 10" key="1">
    <citation type="journal article" date="2009" name="Appl. Environ. Microbiol.">
        <title>Three genomes from the phylum Acidobacteria provide insight into the lifestyles of these microorganisms in soils.</title>
        <authorList>
            <person name="Ward N.L."/>
            <person name="Challacombe J.F."/>
            <person name="Janssen P.H."/>
            <person name="Henrissat B."/>
            <person name="Coutinho P.M."/>
            <person name="Wu M."/>
            <person name="Xie G."/>
            <person name="Haft D.H."/>
            <person name="Sait M."/>
            <person name="Badger J."/>
            <person name="Barabote R.D."/>
            <person name="Bradley B."/>
            <person name="Brettin T.S."/>
            <person name="Brinkac L.M."/>
            <person name="Bruce D."/>
            <person name="Creasy T."/>
            <person name="Daugherty S.C."/>
            <person name="Davidsen T.M."/>
            <person name="DeBoy R.T."/>
            <person name="Detter J.C."/>
            <person name="Dodson R.J."/>
            <person name="Durkin A.S."/>
            <person name="Ganapathy A."/>
            <person name="Gwinn-Giglio M."/>
            <person name="Han C.S."/>
            <person name="Khouri H."/>
            <person name="Kiss H."/>
            <person name="Kothari S.P."/>
            <person name="Madupu R."/>
            <person name="Nelson K.E."/>
            <person name="Nelson W.C."/>
            <person name="Paulsen I."/>
            <person name="Penn K."/>
            <person name="Ren Q."/>
            <person name="Rosovitz M.J."/>
            <person name="Selengut J.D."/>
            <person name="Shrivastava S."/>
            <person name="Sullivan S.A."/>
            <person name="Tapia R."/>
            <person name="Thompson L.S."/>
            <person name="Watkins K.L."/>
            <person name="Yang Q."/>
            <person name="Yu C."/>
            <person name="Zafar N."/>
            <person name="Zhou L."/>
            <person name="Kuske C.R."/>
        </authorList>
    </citation>
    <scope>NUCLEOTIDE SEQUENCE [LARGE SCALE GENOMIC DNA]</scope>
    <source>
        <strain evidence="9 10">Ellin345</strain>
    </source>
</reference>
<accession>Q1IHY7</accession>
<dbReference type="KEGG" id="aba:Acid345_4513"/>
<feature type="transmembrane region" description="Helical" evidence="7">
    <location>
        <begin position="357"/>
        <end position="378"/>
    </location>
</feature>
<dbReference type="PANTHER" id="PTHR30294">
    <property type="entry name" value="MEMBRANE COMPONENT OF ABC TRANSPORTER YHHJ-RELATED"/>
    <property type="match status" value="1"/>
</dbReference>
<dbReference type="EMBL" id="CP000360">
    <property type="protein sequence ID" value="ABF43513.1"/>
    <property type="molecule type" value="Genomic_DNA"/>
</dbReference>
<feature type="transmembrane region" description="Helical" evidence="7">
    <location>
        <begin position="330"/>
        <end position="350"/>
    </location>
</feature>
<comment type="subcellular location">
    <subcellularLocation>
        <location evidence="1">Cell membrane</location>
        <topology evidence="1">Multi-pass membrane protein</topology>
    </subcellularLocation>
</comment>
<sequence length="432" mass="48012">MRNILLVFKREYLERVRKKSFLVMTVLVPAIMFGSIYIPIKFAGKGGLEKRTVTIVAPTQELADAVKQQLLEIAGHDDDPFNSKDGDKKPAQSPYTVNTSTTTDDAAKQDLRNQVSDGKINGFLWISLESLKDRKFNYFSKDSTNFSEQISLQSSLRAALTSHDLSSRGLKEQEIKDVLKPVSVDAVRVEKGKESSTSGIGLFFVSFLMVLLMYMTVLIYGIAVMRSVIEEKGSRIMEVMLSSVTPRDLMAGKLLGVGAVGLTQIGIWITLSVVTTSPLVAAAKSMTNGFHIPVMNIVYFVVFFLLGYMLYSVLYAAIGAMVNSEQEAQQIQFVVMAPLIFAIAFVQVVIQHPSAQLAVWLSMIPFCAPMLMFVRIVVETPPWWQIAICIGLMVATIYGLLLVCARIYRVGILMYGKRPTLPELMKWLKYAG</sequence>
<feature type="region of interest" description="Disordered" evidence="6">
    <location>
        <begin position="76"/>
        <end position="110"/>
    </location>
</feature>
<keyword evidence="10" id="KW-1185">Reference proteome</keyword>
<evidence type="ECO:0000256" key="6">
    <source>
        <dbReference type="SAM" id="MobiDB-lite"/>
    </source>
</evidence>
<evidence type="ECO:0000259" key="8">
    <source>
        <dbReference type="Pfam" id="PF12698"/>
    </source>
</evidence>
<dbReference type="InterPro" id="IPR013525">
    <property type="entry name" value="ABC2_TM"/>
</dbReference>
<evidence type="ECO:0000313" key="10">
    <source>
        <dbReference type="Proteomes" id="UP000002432"/>
    </source>
</evidence>
<evidence type="ECO:0000256" key="7">
    <source>
        <dbReference type="SAM" id="Phobius"/>
    </source>
</evidence>
<feature type="transmembrane region" description="Helical" evidence="7">
    <location>
        <begin position="200"/>
        <end position="223"/>
    </location>
</feature>
<organism evidence="9 10">
    <name type="scientific">Koribacter versatilis (strain Ellin345)</name>
    <dbReference type="NCBI Taxonomy" id="204669"/>
    <lineage>
        <taxon>Bacteria</taxon>
        <taxon>Pseudomonadati</taxon>
        <taxon>Acidobacteriota</taxon>
        <taxon>Terriglobia</taxon>
        <taxon>Terriglobales</taxon>
        <taxon>Candidatus Korobacteraceae</taxon>
        <taxon>Candidatus Korobacter</taxon>
    </lineage>
</organism>
<dbReference type="AlphaFoldDB" id="Q1IHY7"/>
<evidence type="ECO:0000256" key="4">
    <source>
        <dbReference type="ARBA" id="ARBA00022989"/>
    </source>
</evidence>
<dbReference type="Pfam" id="PF12698">
    <property type="entry name" value="ABC2_membrane_3"/>
    <property type="match status" value="1"/>
</dbReference>
<evidence type="ECO:0000256" key="1">
    <source>
        <dbReference type="ARBA" id="ARBA00004651"/>
    </source>
</evidence>
<keyword evidence="5 7" id="KW-0472">Membrane</keyword>
<name>Q1IHY7_KORVE</name>
<dbReference type="RefSeq" id="WP_011525310.1">
    <property type="nucleotide sequence ID" value="NC_008009.1"/>
</dbReference>
<keyword evidence="3 7" id="KW-0812">Transmembrane</keyword>
<dbReference type="InterPro" id="IPR051449">
    <property type="entry name" value="ABC-2_transporter_component"/>
</dbReference>
<evidence type="ECO:0000256" key="5">
    <source>
        <dbReference type="ARBA" id="ARBA00023136"/>
    </source>
</evidence>
<feature type="compositionally biased region" description="Basic and acidic residues" evidence="6">
    <location>
        <begin position="76"/>
        <end position="90"/>
    </location>
</feature>
<dbReference type="PANTHER" id="PTHR30294:SF29">
    <property type="entry name" value="MULTIDRUG ABC TRANSPORTER PERMEASE YBHS-RELATED"/>
    <property type="match status" value="1"/>
</dbReference>
<dbReference type="STRING" id="204669.Acid345_4513"/>
<feature type="transmembrane region" description="Helical" evidence="7">
    <location>
        <begin position="254"/>
        <end position="276"/>
    </location>
</feature>
<feature type="transmembrane region" description="Helical" evidence="7">
    <location>
        <begin position="20"/>
        <end position="40"/>
    </location>
</feature>
<feature type="transmembrane region" description="Helical" evidence="7">
    <location>
        <begin position="384"/>
        <end position="408"/>
    </location>
</feature>
<dbReference type="GO" id="GO:0005886">
    <property type="term" value="C:plasma membrane"/>
    <property type="evidence" value="ECO:0007669"/>
    <property type="project" value="UniProtKB-SubCell"/>
</dbReference>
<keyword evidence="4 7" id="KW-1133">Transmembrane helix</keyword>
<dbReference type="HOGENOM" id="CLU_046841_0_0_0"/>